<sequence>MIYSEVNNNEINKEYLNNIFVNDLIKIKSKINYSIKDLIKYLELEIFKYNKKHNYKIHKVLYCEDEFFNPYLYVEFNPFGSILFSLLNNNSIFINPIDSTRKIDKLDLKCEYLFNFSNLNLEKKNNTNFCNIENYRFKNLSKNKIDINKQLKNTKLIKMKEQLDNRRNISLLNKKNINSVDPKQEIINADVELPYSWWFKGLKYDFGYTIPEDWGYSKTDYGLCHYIAASILLQYNQLFFSNETLSEKQQQKYMEILNNSIYWKDKKNIATTPIFNSKMVYDLWEKGNFKFATTHLYMKNTINSFIQQDKKYNPLNVQTRIFGSIRPWKWIDDCIPTMIMGQAATYGYHAIIPYGYYENENKYLVHYGWEEYSQVIMDTSFLNETWLIGISPKSYACKVREDYFLLNNRQINLYRYESIVKATYKYPPEYPYEDYHGAY</sequence>
<reference evidence="1" key="1">
    <citation type="submission" date="2021-11" db="EMBL/GenBank/DDBJ databases">
        <title>The first genome sequence of unculturable Mycoplasma faucium obtained by de novo assembly of metagenomic reads.</title>
        <authorList>
            <person name="Sabat A.J."/>
            <person name="Bathoorn E."/>
            <person name="Akkerboom V."/>
            <person name="Friedrich A.W."/>
        </authorList>
    </citation>
    <scope>NUCLEOTIDE SEQUENCE [LARGE SCALE GENOMIC DNA]</scope>
    <source>
        <strain evidence="1">UMCG-MFM1</strain>
    </source>
</reference>
<dbReference type="EMBL" id="CP088155">
    <property type="protein sequence ID" value="WYM97557.1"/>
    <property type="molecule type" value="Genomic_DNA"/>
</dbReference>
<keyword evidence="2" id="KW-1185">Reference proteome</keyword>
<dbReference type="Proteomes" id="UP001622612">
    <property type="component" value="Chromosome"/>
</dbReference>
<accession>A0ABZ2TN72</accession>
<evidence type="ECO:0000313" key="2">
    <source>
        <dbReference type="Proteomes" id="UP001622612"/>
    </source>
</evidence>
<name>A0ABZ2TN72_9BACT</name>
<dbReference type="RefSeq" id="WP_405312078.1">
    <property type="nucleotide sequence ID" value="NZ_CP088155.1"/>
</dbReference>
<protein>
    <recommendedName>
        <fullName evidence="3">Peptidase C39-like domain-containing protein</fullName>
    </recommendedName>
</protein>
<evidence type="ECO:0000313" key="1">
    <source>
        <dbReference type="EMBL" id="WYM97557.1"/>
    </source>
</evidence>
<proteinExistence type="predicted"/>
<dbReference type="InterPro" id="IPR054779">
    <property type="entry name" value="Cys_pept_put_mycoplasmatota"/>
</dbReference>
<evidence type="ECO:0008006" key="3">
    <source>
        <dbReference type="Google" id="ProtNLM"/>
    </source>
</evidence>
<gene>
    <name evidence="1" type="ORF">LQ356_01485</name>
</gene>
<dbReference type="NCBIfam" id="NF045837">
    <property type="entry name" value="Mplas_Cys_pep"/>
    <property type="match status" value="1"/>
</dbReference>
<organism evidence="1 2">
    <name type="scientific">Metamycoplasma faucium</name>
    <dbReference type="NCBI Taxonomy" id="56142"/>
    <lineage>
        <taxon>Bacteria</taxon>
        <taxon>Bacillati</taxon>
        <taxon>Mycoplasmatota</taxon>
        <taxon>Mycoplasmoidales</taxon>
        <taxon>Metamycoplasmataceae</taxon>
        <taxon>Metamycoplasma</taxon>
    </lineage>
</organism>